<keyword evidence="7" id="KW-0902">Two-component regulatory system</keyword>
<organism evidence="10 11">
    <name type="scientific">Halobacteriovorax marinus (strain ATCC BAA-682 / DSM 15412 / SJ)</name>
    <name type="common">Bacteriovorax marinus</name>
    <dbReference type="NCBI Taxonomy" id="862908"/>
    <lineage>
        <taxon>Bacteria</taxon>
        <taxon>Pseudomonadati</taxon>
        <taxon>Bdellovibrionota</taxon>
        <taxon>Bacteriovoracia</taxon>
        <taxon>Bacteriovoracales</taxon>
        <taxon>Halobacteriovoraceae</taxon>
        <taxon>Halobacteriovorax</taxon>
    </lineage>
</organism>
<dbReference type="EC" id="2.7.13.3" evidence="2"/>
<keyword evidence="4" id="KW-0547">Nucleotide-binding</keyword>
<keyword evidence="8" id="KW-0472">Membrane</keyword>
<dbReference type="Gene3D" id="3.30.565.10">
    <property type="entry name" value="Histidine kinase-like ATPase, C-terminal domain"/>
    <property type="match status" value="1"/>
</dbReference>
<dbReference type="HOGENOM" id="CLU_361222_0_0_7"/>
<dbReference type="Proteomes" id="UP000008963">
    <property type="component" value="Chromosome"/>
</dbReference>
<dbReference type="RefSeq" id="WP_014244240.1">
    <property type="nucleotide sequence ID" value="NC_016620.1"/>
</dbReference>
<dbReference type="SMART" id="SM00388">
    <property type="entry name" value="HisKA"/>
    <property type="match status" value="1"/>
</dbReference>
<dbReference type="PROSITE" id="PS50109">
    <property type="entry name" value="HIS_KIN"/>
    <property type="match status" value="1"/>
</dbReference>
<dbReference type="KEGG" id="bmx:BMS_1613"/>
<evidence type="ECO:0000256" key="3">
    <source>
        <dbReference type="ARBA" id="ARBA00022679"/>
    </source>
</evidence>
<sequence>MKKIRLISSIVILAVVGLSIYLTVSSLNATLTQSEREKIILLPSYTYQFEVHEEVKSCSEDCHSQLLNSKWKKIEKDFIPKDRENIFKLSIQLLPEINLIERPLAILFSYLDVEEVAIWSKDGHLGDFRGGAGVKEFIKSPLKLTAKDKTLEYIFVTKGADKNLYLFNTLIFLGESSALTNIFFHTEREKVTTPLLYIMLSFTFVIIFLLFQFLSKKEELYWKKGILALFSSLSIFLTSYLSLEFIDHSYVYYYFILLRLSWSLVFICVFADIAKIHTKNTIRNIYILHGLFFFIVTIIQLMPNPEGHSFKIVNSFFLIFPVLISLYIVGSKLRKSISGQKKGVYLTYIMTILFTLLIFSLIIVTLQDFTKLYYYDFFVLIFLAINSILEFRLNEKTIEKQREQLIASAQDKAISFTAKSMAHDLRKPLSQISSILENIETYQKSPELLKKISKQINANISHSEMMLSSLLDFSKEGAIELSTHSSQQIIEEAIDLIAIENKSVEISIENDSKSSLNCNAPRIIRVIANIIQNALEIESTSKIFIHISDIGKKTRFEITNIGSYIEKENREKIFNNFYSKGKPNGTGLGLASCKKTIQLHGNNIWVDSNKENNSTSFFFELDSDLNKEIENKTDEVPKTYSSDQRIDIITCNDDLLTNLNLKTTFEIAIKENFSDLNYSLHSYTSGEELLKNIDKHSNSLLLCDYNLNLQGGKLNGLEVLEIIKESGRKFDDYLMTNWEFDSDINVRTLSARFLKEDCISLIESHLFFLDQRNH</sequence>
<dbReference type="CDD" id="cd00156">
    <property type="entry name" value="REC"/>
    <property type="match status" value="1"/>
</dbReference>
<name>E1X0W9_HALMS</name>
<keyword evidence="3" id="KW-0808">Transferase</keyword>
<evidence type="ECO:0000256" key="1">
    <source>
        <dbReference type="ARBA" id="ARBA00000085"/>
    </source>
</evidence>
<accession>E1X0W9</accession>
<evidence type="ECO:0000313" key="11">
    <source>
        <dbReference type="Proteomes" id="UP000008963"/>
    </source>
</evidence>
<dbReference type="Gene3D" id="1.10.287.130">
    <property type="match status" value="1"/>
</dbReference>
<evidence type="ECO:0000256" key="7">
    <source>
        <dbReference type="ARBA" id="ARBA00023012"/>
    </source>
</evidence>
<evidence type="ECO:0000256" key="2">
    <source>
        <dbReference type="ARBA" id="ARBA00012438"/>
    </source>
</evidence>
<dbReference type="InterPro" id="IPR003661">
    <property type="entry name" value="HisK_dim/P_dom"/>
</dbReference>
<feature type="transmembrane region" description="Helical" evidence="8">
    <location>
        <begin position="315"/>
        <end position="333"/>
    </location>
</feature>
<dbReference type="GO" id="GO:0030295">
    <property type="term" value="F:protein kinase activator activity"/>
    <property type="evidence" value="ECO:0007669"/>
    <property type="project" value="TreeGrafter"/>
</dbReference>
<proteinExistence type="predicted"/>
<dbReference type="GO" id="GO:0005524">
    <property type="term" value="F:ATP binding"/>
    <property type="evidence" value="ECO:0007669"/>
    <property type="project" value="UniProtKB-KW"/>
</dbReference>
<dbReference type="InterPro" id="IPR005467">
    <property type="entry name" value="His_kinase_dom"/>
</dbReference>
<feature type="transmembrane region" description="Helical" evidence="8">
    <location>
        <begin position="345"/>
        <end position="366"/>
    </location>
</feature>
<evidence type="ECO:0000259" key="9">
    <source>
        <dbReference type="PROSITE" id="PS50109"/>
    </source>
</evidence>
<keyword evidence="11" id="KW-1185">Reference proteome</keyword>
<feature type="transmembrane region" description="Helical" evidence="8">
    <location>
        <begin position="6"/>
        <end position="31"/>
    </location>
</feature>
<dbReference type="CDD" id="cd00082">
    <property type="entry name" value="HisKA"/>
    <property type="match status" value="1"/>
</dbReference>
<dbReference type="PANTHER" id="PTHR42878">
    <property type="entry name" value="TWO-COMPONENT HISTIDINE KINASE"/>
    <property type="match status" value="1"/>
</dbReference>
<feature type="transmembrane region" description="Helical" evidence="8">
    <location>
        <begin position="164"/>
        <end position="184"/>
    </location>
</feature>
<feature type="transmembrane region" description="Helical" evidence="8">
    <location>
        <begin position="372"/>
        <end position="393"/>
    </location>
</feature>
<dbReference type="GO" id="GO:0007234">
    <property type="term" value="P:osmosensory signaling via phosphorelay pathway"/>
    <property type="evidence" value="ECO:0007669"/>
    <property type="project" value="TreeGrafter"/>
</dbReference>
<dbReference type="InterPro" id="IPR036890">
    <property type="entry name" value="HATPase_C_sf"/>
</dbReference>
<evidence type="ECO:0000256" key="8">
    <source>
        <dbReference type="SAM" id="Phobius"/>
    </source>
</evidence>
<dbReference type="SUPFAM" id="SSF47384">
    <property type="entry name" value="Homodimeric domain of signal transducing histidine kinase"/>
    <property type="match status" value="1"/>
</dbReference>
<evidence type="ECO:0000256" key="4">
    <source>
        <dbReference type="ARBA" id="ARBA00022741"/>
    </source>
</evidence>
<feature type="transmembrane region" description="Helical" evidence="8">
    <location>
        <begin position="226"/>
        <end position="246"/>
    </location>
</feature>
<keyword evidence="5 10" id="KW-0418">Kinase</keyword>
<comment type="catalytic activity">
    <reaction evidence="1">
        <text>ATP + protein L-histidine = ADP + protein N-phospho-L-histidine.</text>
        <dbReference type="EC" id="2.7.13.3"/>
    </reaction>
</comment>
<evidence type="ECO:0000256" key="6">
    <source>
        <dbReference type="ARBA" id="ARBA00022840"/>
    </source>
</evidence>
<dbReference type="SUPFAM" id="SSF55874">
    <property type="entry name" value="ATPase domain of HSP90 chaperone/DNA topoisomerase II/histidine kinase"/>
    <property type="match status" value="1"/>
</dbReference>
<dbReference type="STRING" id="862908.BMS_1613"/>
<keyword evidence="8" id="KW-0812">Transmembrane</keyword>
<feature type="domain" description="Histidine kinase" evidence="9">
    <location>
        <begin position="420"/>
        <end position="625"/>
    </location>
</feature>
<dbReference type="Pfam" id="PF00512">
    <property type="entry name" value="HisKA"/>
    <property type="match status" value="1"/>
</dbReference>
<dbReference type="PATRIC" id="fig|862908.3.peg.1535"/>
<dbReference type="PANTHER" id="PTHR42878:SF7">
    <property type="entry name" value="SENSOR HISTIDINE KINASE GLRK"/>
    <property type="match status" value="1"/>
</dbReference>
<evidence type="ECO:0000256" key="5">
    <source>
        <dbReference type="ARBA" id="ARBA00022777"/>
    </source>
</evidence>
<feature type="transmembrane region" description="Helical" evidence="8">
    <location>
        <begin position="285"/>
        <end position="303"/>
    </location>
</feature>
<dbReference type="InterPro" id="IPR003594">
    <property type="entry name" value="HATPase_dom"/>
</dbReference>
<dbReference type="AlphaFoldDB" id="E1X0W9"/>
<reference evidence="11" key="1">
    <citation type="journal article" date="2013" name="ISME J.">
        <title>A small predatory core genome in the divergent marine Bacteriovorax marinus SJ and the terrestrial Bdellovibrio bacteriovorus.</title>
        <authorList>
            <person name="Crossman L.C."/>
            <person name="Chen H."/>
            <person name="Cerdeno-Tarraga A.M."/>
            <person name="Brooks K."/>
            <person name="Quail M.A."/>
            <person name="Pineiro S.A."/>
            <person name="Hobley L."/>
            <person name="Sockett R.E."/>
            <person name="Bentley S.D."/>
            <person name="Parkhill J."/>
            <person name="Williams H.N."/>
            <person name="Stine O.C."/>
        </authorList>
    </citation>
    <scope>NUCLEOTIDE SEQUENCE [LARGE SCALE GENOMIC DNA]</scope>
    <source>
        <strain evidence="11">ATCC BAA-682 / DSM 15412 / SJ</strain>
    </source>
</reference>
<feature type="transmembrane region" description="Helical" evidence="8">
    <location>
        <begin position="196"/>
        <end position="214"/>
    </location>
</feature>
<feature type="transmembrane region" description="Helical" evidence="8">
    <location>
        <begin position="252"/>
        <end position="273"/>
    </location>
</feature>
<gene>
    <name evidence="10" type="ordered locus">BMS_1613</name>
</gene>
<evidence type="ECO:0000313" key="10">
    <source>
        <dbReference type="EMBL" id="CBW26458.1"/>
    </source>
</evidence>
<dbReference type="OrthoDB" id="9760752at2"/>
<protein>
    <recommendedName>
        <fullName evidence="2">histidine kinase</fullName>
        <ecNumber evidence="2">2.7.13.3</ecNumber>
    </recommendedName>
</protein>
<keyword evidence="8" id="KW-1133">Transmembrane helix</keyword>
<dbReference type="SMART" id="SM00387">
    <property type="entry name" value="HATPase_c"/>
    <property type="match status" value="1"/>
</dbReference>
<dbReference type="GO" id="GO:0000155">
    <property type="term" value="F:phosphorelay sensor kinase activity"/>
    <property type="evidence" value="ECO:0007669"/>
    <property type="project" value="InterPro"/>
</dbReference>
<dbReference type="GO" id="GO:0000156">
    <property type="term" value="F:phosphorelay response regulator activity"/>
    <property type="evidence" value="ECO:0007669"/>
    <property type="project" value="TreeGrafter"/>
</dbReference>
<dbReference type="Pfam" id="PF02518">
    <property type="entry name" value="HATPase_c"/>
    <property type="match status" value="1"/>
</dbReference>
<dbReference type="InterPro" id="IPR036097">
    <property type="entry name" value="HisK_dim/P_sf"/>
</dbReference>
<dbReference type="InterPro" id="IPR050351">
    <property type="entry name" value="BphY/WalK/GraS-like"/>
</dbReference>
<dbReference type="EMBL" id="FQ312005">
    <property type="protein sequence ID" value="CBW26458.1"/>
    <property type="molecule type" value="Genomic_DNA"/>
</dbReference>
<keyword evidence="6" id="KW-0067">ATP-binding</keyword>
<dbReference type="eggNOG" id="COG2205">
    <property type="taxonomic scope" value="Bacteria"/>
</dbReference>